<evidence type="ECO:0000313" key="8">
    <source>
        <dbReference type="Proteomes" id="UP000240912"/>
    </source>
</evidence>
<dbReference type="GO" id="GO:0017004">
    <property type="term" value="P:cytochrome complex assembly"/>
    <property type="evidence" value="ECO:0007669"/>
    <property type="project" value="UniProtKB-KW"/>
</dbReference>
<name>A0A2T3HGX9_9SPHI</name>
<dbReference type="InterPro" id="IPR013766">
    <property type="entry name" value="Thioredoxin_domain"/>
</dbReference>
<dbReference type="Gene3D" id="3.40.30.10">
    <property type="entry name" value="Glutaredoxin"/>
    <property type="match status" value="1"/>
</dbReference>
<dbReference type="PROSITE" id="PS00194">
    <property type="entry name" value="THIOREDOXIN_1"/>
    <property type="match status" value="1"/>
</dbReference>
<dbReference type="InterPro" id="IPR036249">
    <property type="entry name" value="Thioredoxin-like_sf"/>
</dbReference>
<feature type="chain" id="PRO_5015637936" evidence="5">
    <location>
        <begin position="25"/>
        <end position="332"/>
    </location>
</feature>
<comment type="caution">
    <text evidence="7">The sequence shown here is derived from an EMBL/GenBank/DDBJ whole genome shotgun (WGS) entry which is preliminary data.</text>
</comment>
<keyword evidence="8" id="KW-1185">Reference proteome</keyword>
<dbReference type="GO" id="GO:0016491">
    <property type="term" value="F:oxidoreductase activity"/>
    <property type="evidence" value="ECO:0007669"/>
    <property type="project" value="InterPro"/>
</dbReference>
<evidence type="ECO:0000256" key="3">
    <source>
        <dbReference type="ARBA" id="ARBA00023157"/>
    </source>
</evidence>
<dbReference type="PANTHER" id="PTHR42852:SF6">
    <property type="entry name" value="THIOL:DISULFIDE INTERCHANGE PROTEIN DSBE"/>
    <property type="match status" value="1"/>
</dbReference>
<evidence type="ECO:0000256" key="4">
    <source>
        <dbReference type="ARBA" id="ARBA00023284"/>
    </source>
</evidence>
<comment type="subcellular location">
    <subcellularLocation>
        <location evidence="1">Cell envelope</location>
    </subcellularLocation>
</comment>
<dbReference type="CDD" id="cd02966">
    <property type="entry name" value="TlpA_like_family"/>
    <property type="match status" value="1"/>
</dbReference>
<evidence type="ECO:0000256" key="2">
    <source>
        <dbReference type="ARBA" id="ARBA00022748"/>
    </source>
</evidence>
<dbReference type="Pfam" id="PF00578">
    <property type="entry name" value="AhpC-TSA"/>
    <property type="match status" value="1"/>
</dbReference>
<dbReference type="OrthoDB" id="750178at2"/>
<evidence type="ECO:0000259" key="6">
    <source>
        <dbReference type="PROSITE" id="PS51352"/>
    </source>
</evidence>
<keyword evidence="3" id="KW-1015">Disulfide bond</keyword>
<dbReference type="AlphaFoldDB" id="A0A2T3HGX9"/>
<evidence type="ECO:0000256" key="5">
    <source>
        <dbReference type="SAM" id="SignalP"/>
    </source>
</evidence>
<dbReference type="InterPro" id="IPR025380">
    <property type="entry name" value="DUF4369"/>
</dbReference>
<proteinExistence type="predicted"/>
<dbReference type="InterPro" id="IPR000866">
    <property type="entry name" value="AhpC/TSA"/>
</dbReference>
<organism evidence="7 8">
    <name type="scientific">Pedobacter yulinensis</name>
    <dbReference type="NCBI Taxonomy" id="2126353"/>
    <lineage>
        <taxon>Bacteria</taxon>
        <taxon>Pseudomonadati</taxon>
        <taxon>Bacteroidota</taxon>
        <taxon>Sphingobacteriia</taxon>
        <taxon>Sphingobacteriales</taxon>
        <taxon>Sphingobacteriaceae</taxon>
        <taxon>Pedobacter</taxon>
    </lineage>
</organism>
<dbReference type="SUPFAM" id="SSF52833">
    <property type="entry name" value="Thioredoxin-like"/>
    <property type="match status" value="1"/>
</dbReference>
<evidence type="ECO:0000313" key="7">
    <source>
        <dbReference type="EMBL" id="PST81689.1"/>
    </source>
</evidence>
<keyword evidence="4" id="KW-0676">Redox-active center</keyword>
<sequence length="332" mass="37284">MKKQLLKWLAAHALLLAAVLPALAQQNLQLSGTSPALSSGKVYLQKFHNKMFRTIDSANIENGKFRFGSRVELPELYGLTFDQKRSPYYIFLEAKPITVQLDSAARYRATRVTGSVSQDIFLAYREAGDPEIGAFIKAHPASIVAAYVLYREWSYRLSPEQLSTHIGQLDPSLQQTAYVTTLKALVPVLQAVQPGNRARDFSGTTPEGRTIRLSDHFGKYVLIDFWASWCPPCRAENPNVVRLFQKYRSKGFSVFGVSLDRDKDSWVKAIRDDKLDWPQVSDLQFWNSAPAKLYGVRAIPANVLIDPNGVIIARNLYGAELEKKLAEVFSAK</sequence>
<dbReference type="PANTHER" id="PTHR42852">
    <property type="entry name" value="THIOL:DISULFIDE INTERCHANGE PROTEIN DSBE"/>
    <property type="match status" value="1"/>
</dbReference>
<dbReference type="GO" id="GO:0030313">
    <property type="term" value="C:cell envelope"/>
    <property type="evidence" value="ECO:0007669"/>
    <property type="project" value="UniProtKB-SubCell"/>
</dbReference>
<dbReference type="Proteomes" id="UP000240912">
    <property type="component" value="Unassembled WGS sequence"/>
</dbReference>
<dbReference type="PROSITE" id="PS51352">
    <property type="entry name" value="THIOREDOXIN_2"/>
    <property type="match status" value="1"/>
</dbReference>
<dbReference type="RefSeq" id="WP_107217634.1">
    <property type="nucleotide sequence ID" value="NZ_KZ686273.1"/>
</dbReference>
<keyword evidence="2" id="KW-0201">Cytochrome c-type biogenesis</keyword>
<feature type="signal peptide" evidence="5">
    <location>
        <begin position="1"/>
        <end position="24"/>
    </location>
</feature>
<gene>
    <name evidence="7" type="ORF">C7T94_18930</name>
</gene>
<dbReference type="InterPro" id="IPR017937">
    <property type="entry name" value="Thioredoxin_CS"/>
</dbReference>
<evidence type="ECO:0000256" key="1">
    <source>
        <dbReference type="ARBA" id="ARBA00004196"/>
    </source>
</evidence>
<feature type="domain" description="Thioredoxin" evidence="6">
    <location>
        <begin position="192"/>
        <end position="332"/>
    </location>
</feature>
<protein>
    <submittedName>
        <fullName evidence="7">Alkyl hydroperoxide reductase</fullName>
    </submittedName>
</protein>
<keyword evidence="5" id="KW-0732">Signal</keyword>
<accession>A0A2T3HGX9</accession>
<dbReference type="InterPro" id="IPR050553">
    <property type="entry name" value="Thioredoxin_ResA/DsbE_sf"/>
</dbReference>
<dbReference type="Pfam" id="PF14289">
    <property type="entry name" value="DUF4369"/>
    <property type="match status" value="1"/>
</dbReference>
<dbReference type="EMBL" id="PYLS01000009">
    <property type="protein sequence ID" value="PST81689.1"/>
    <property type="molecule type" value="Genomic_DNA"/>
</dbReference>
<reference evidence="7 8" key="1">
    <citation type="submission" date="2018-03" db="EMBL/GenBank/DDBJ databases">
        <authorList>
            <person name="Keele B.F."/>
        </authorList>
    </citation>
    <scope>NUCLEOTIDE SEQUENCE [LARGE SCALE GENOMIC DNA]</scope>
    <source>
        <strain evidence="7 8">YL28-9</strain>
    </source>
</reference>
<dbReference type="GO" id="GO:0016209">
    <property type="term" value="F:antioxidant activity"/>
    <property type="evidence" value="ECO:0007669"/>
    <property type="project" value="InterPro"/>
</dbReference>